<evidence type="ECO:0000313" key="1">
    <source>
        <dbReference type="EMBL" id="ADI36058.1"/>
    </source>
</evidence>
<dbReference type="Proteomes" id="UP000007722">
    <property type="component" value="Chromosome"/>
</dbReference>
<reference evidence="1 2" key="1">
    <citation type="submission" date="2010-05" db="EMBL/GenBank/DDBJ databases">
        <title>Complete sequence of Methanococcus voltae A3.</title>
        <authorList>
            <consortium name="US DOE Joint Genome Institute"/>
            <person name="Lucas S."/>
            <person name="Copeland A."/>
            <person name="Lapidus A."/>
            <person name="Cheng J.-F."/>
            <person name="Bruce D."/>
            <person name="Goodwin L."/>
            <person name="Pitluck S."/>
            <person name="Lowry S."/>
            <person name="Clum A."/>
            <person name="Land M."/>
            <person name="Hauser L."/>
            <person name="Kyrpides N."/>
            <person name="Mikhailova N."/>
            <person name="Whitman W.B."/>
            <person name="Woyke T."/>
        </authorList>
    </citation>
    <scope>NUCLEOTIDE SEQUENCE [LARGE SCALE GENOMIC DNA]</scope>
    <source>
        <strain evidence="2">ATCC BAA-1334 / A3</strain>
    </source>
</reference>
<dbReference type="AlphaFoldDB" id="D7DSE8"/>
<name>D7DSE8_METV3</name>
<gene>
    <name evidence="1" type="ordered locus">Mvol_0398</name>
</gene>
<evidence type="ECO:0000313" key="2">
    <source>
        <dbReference type="Proteomes" id="UP000007722"/>
    </source>
</evidence>
<proteinExistence type="predicted"/>
<dbReference type="KEGG" id="mvo:Mvol_0398"/>
<protein>
    <submittedName>
        <fullName evidence="1">Uncharacterized protein</fullName>
    </submittedName>
</protein>
<organism evidence="1 2">
    <name type="scientific">Methanococcus voltae (strain ATCC BAA-1334 / A3)</name>
    <dbReference type="NCBI Taxonomy" id="456320"/>
    <lineage>
        <taxon>Archaea</taxon>
        <taxon>Methanobacteriati</taxon>
        <taxon>Methanobacteriota</taxon>
        <taxon>Methanomada group</taxon>
        <taxon>Methanococci</taxon>
        <taxon>Methanococcales</taxon>
        <taxon>Methanococcaceae</taxon>
        <taxon>Methanococcus</taxon>
    </lineage>
</organism>
<dbReference type="InParanoid" id="D7DSE8"/>
<dbReference type="EMBL" id="CP002057">
    <property type="protein sequence ID" value="ADI36058.1"/>
    <property type="molecule type" value="Genomic_DNA"/>
</dbReference>
<dbReference type="HOGENOM" id="CLU_1943902_0_0_2"/>
<sequence>MIFSESAYDVIPTYTPKYTIDYDLGLITGNYNHTISQIKFDKNPKTLNVFLSSEWLQKSSLEQQILANNIGVELNSALKNKHLLDENEELNVNYYLNNENMCRYSSKSGVVILKDNDFSDLGYEKYDNS</sequence>
<accession>D7DSE8</accession>
<keyword evidence="2" id="KW-1185">Reference proteome</keyword>